<accession>A0A816UNY6</accession>
<dbReference type="EMBL" id="HG994372">
    <property type="protein sequence ID" value="CAF2111170.1"/>
    <property type="molecule type" value="Genomic_DNA"/>
</dbReference>
<name>A0A816UNY6_BRANA</name>
<evidence type="ECO:0000313" key="2">
    <source>
        <dbReference type="EMBL" id="CAF2111170.1"/>
    </source>
</evidence>
<sequence>MRYLQPRRTEILLSKTAETASFNNGMEDIQRRRHGMKLSFSDHKNSTDIHAILLLEQEEDSSRVEREKLGDRTRSTKPVRTGNQNPTTREANFVVGSPPDKPASRNKQRPKKIIPNRRSKINYYSTRLRTGDLHDARLDVVKHRSPA</sequence>
<feature type="compositionally biased region" description="Basic residues" evidence="1">
    <location>
        <begin position="104"/>
        <end position="120"/>
    </location>
</feature>
<proteinExistence type="predicted"/>
<feature type="region of interest" description="Disordered" evidence="1">
    <location>
        <begin position="59"/>
        <end position="121"/>
    </location>
</feature>
<evidence type="ECO:0000256" key="1">
    <source>
        <dbReference type="SAM" id="MobiDB-lite"/>
    </source>
</evidence>
<gene>
    <name evidence="2" type="ORF">DARMORV10_C08P27180.1</name>
</gene>
<dbReference type="Gramene" id="CDX73677">
    <property type="protein sequence ID" value="CDX73677"/>
    <property type="gene ID" value="GSBRNA2T00109266001"/>
</dbReference>
<feature type="compositionally biased region" description="Basic and acidic residues" evidence="1">
    <location>
        <begin position="60"/>
        <end position="74"/>
    </location>
</feature>
<dbReference type="AlphaFoldDB" id="A0A816UNY6"/>
<organism evidence="2">
    <name type="scientific">Brassica napus</name>
    <name type="common">Rape</name>
    <dbReference type="NCBI Taxonomy" id="3708"/>
    <lineage>
        <taxon>Eukaryota</taxon>
        <taxon>Viridiplantae</taxon>
        <taxon>Streptophyta</taxon>
        <taxon>Embryophyta</taxon>
        <taxon>Tracheophyta</taxon>
        <taxon>Spermatophyta</taxon>
        <taxon>Magnoliopsida</taxon>
        <taxon>eudicotyledons</taxon>
        <taxon>Gunneridae</taxon>
        <taxon>Pentapetalae</taxon>
        <taxon>rosids</taxon>
        <taxon>malvids</taxon>
        <taxon>Brassicales</taxon>
        <taxon>Brassicaceae</taxon>
        <taxon>Brassiceae</taxon>
        <taxon>Brassica</taxon>
    </lineage>
</organism>
<reference evidence="2" key="1">
    <citation type="submission" date="2021-01" db="EMBL/GenBank/DDBJ databases">
        <authorList>
            <consortium name="Genoscope - CEA"/>
            <person name="William W."/>
        </authorList>
    </citation>
    <scope>NUCLEOTIDE SEQUENCE</scope>
</reference>
<dbReference type="Proteomes" id="UP001295469">
    <property type="component" value="Chromosome C08"/>
</dbReference>
<feature type="compositionally biased region" description="Polar residues" evidence="1">
    <location>
        <begin position="76"/>
        <end position="90"/>
    </location>
</feature>
<protein>
    <submittedName>
        <fullName evidence="2">(rape) hypothetical protein</fullName>
    </submittedName>
</protein>